<sequence>MAITISPPSNLQPQSALLQLPAEIKHIIFGLCFVAEAPIIDPQIYSSKDQQDGTALTTPGAALLQTCRRTYHEIDRRPLFAQNTFRFSNLTGMRTFLHALPLDYRTRIQDIEIDLRELNSDRLHIAREWLQYTALANNEAMGSLRADAVGLRCLRVNLEAWPIIPMFRSELWQFIRSMLSGLESLDRIVVTGASKGKAMDRKLPWSPVHFVGGDDVGAHDLLARMNKCVSGNSSDNLVRWTRQDGKLQLEVHSKSSLQSSTAARWAQASGIDGRTETWPPNGSEDASYDCTRQECAAASSCQGDEKAAPCACYQCNGQGEVPPRRSSAELTTEYWKQSINFNGKESQREDVRSGWKTRGKNSRRHHGRICGYRSW</sequence>
<evidence type="ECO:0000313" key="3">
    <source>
        <dbReference type="Proteomes" id="UP000077248"/>
    </source>
</evidence>
<dbReference type="Proteomes" id="UP000077248">
    <property type="component" value="Unassembled WGS sequence"/>
</dbReference>
<evidence type="ECO:0000313" key="2">
    <source>
        <dbReference type="EMBL" id="OAG25723.1"/>
    </source>
</evidence>
<dbReference type="RefSeq" id="XP_018391144.1">
    <property type="nucleotide sequence ID" value="XM_018535983.1"/>
</dbReference>
<proteinExistence type="predicted"/>
<feature type="compositionally biased region" description="Basic residues" evidence="1">
    <location>
        <begin position="355"/>
        <end position="368"/>
    </location>
</feature>
<feature type="region of interest" description="Disordered" evidence="1">
    <location>
        <begin position="262"/>
        <end position="285"/>
    </location>
</feature>
<dbReference type="VEuPathDB" id="FungiDB:CC77DRAFT_977857"/>
<accession>A0A177E163</accession>
<dbReference type="InterPro" id="IPR038883">
    <property type="entry name" value="AN11006-like"/>
</dbReference>
<keyword evidence="3" id="KW-1185">Reference proteome</keyword>
<evidence type="ECO:0008006" key="4">
    <source>
        <dbReference type="Google" id="ProtNLM"/>
    </source>
</evidence>
<dbReference type="OMA" id="PWSPVHF"/>
<evidence type="ECO:0000256" key="1">
    <source>
        <dbReference type="SAM" id="MobiDB-lite"/>
    </source>
</evidence>
<organism evidence="2 3">
    <name type="scientific">Alternaria alternata</name>
    <name type="common">Alternaria rot fungus</name>
    <name type="synonym">Torula alternata</name>
    <dbReference type="NCBI Taxonomy" id="5599"/>
    <lineage>
        <taxon>Eukaryota</taxon>
        <taxon>Fungi</taxon>
        <taxon>Dikarya</taxon>
        <taxon>Ascomycota</taxon>
        <taxon>Pezizomycotina</taxon>
        <taxon>Dothideomycetes</taxon>
        <taxon>Pleosporomycetidae</taxon>
        <taxon>Pleosporales</taxon>
        <taxon>Pleosporineae</taxon>
        <taxon>Pleosporaceae</taxon>
        <taxon>Alternaria</taxon>
        <taxon>Alternaria sect. Alternaria</taxon>
        <taxon>Alternaria alternata complex</taxon>
    </lineage>
</organism>
<name>A0A177E163_ALTAL</name>
<dbReference type="GeneID" id="29121577"/>
<feature type="region of interest" description="Disordered" evidence="1">
    <location>
        <begin position="345"/>
        <end position="375"/>
    </location>
</feature>
<dbReference type="PANTHER" id="PTHR42085:SF1">
    <property type="entry name" value="F-BOX DOMAIN-CONTAINING PROTEIN"/>
    <property type="match status" value="1"/>
</dbReference>
<dbReference type="KEGG" id="aalt:CC77DRAFT_977857"/>
<protein>
    <recommendedName>
        <fullName evidence="4">F-box domain-containing protein</fullName>
    </recommendedName>
</protein>
<gene>
    <name evidence="2" type="ORF">CC77DRAFT_977857</name>
</gene>
<dbReference type="AlphaFoldDB" id="A0A177E163"/>
<reference evidence="2 3" key="1">
    <citation type="submission" date="2016-05" db="EMBL/GenBank/DDBJ databases">
        <title>Comparative analysis of secretome profiles of manganese(II)-oxidizing ascomycete fungi.</title>
        <authorList>
            <consortium name="DOE Joint Genome Institute"/>
            <person name="Zeiner C.A."/>
            <person name="Purvine S.O."/>
            <person name="Zink E.M."/>
            <person name="Wu S."/>
            <person name="Pasa-Tolic L."/>
            <person name="Chaput D.L."/>
            <person name="Haridas S."/>
            <person name="Grigoriev I.V."/>
            <person name="Santelli C.M."/>
            <person name="Hansel C.M."/>
        </authorList>
    </citation>
    <scope>NUCLEOTIDE SEQUENCE [LARGE SCALE GENOMIC DNA]</scope>
    <source>
        <strain evidence="2 3">SRC1lrK2f</strain>
    </source>
</reference>
<dbReference type="PANTHER" id="PTHR42085">
    <property type="entry name" value="F-BOX DOMAIN-CONTAINING PROTEIN"/>
    <property type="match status" value="1"/>
</dbReference>
<dbReference type="EMBL" id="KV441469">
    <property type="protein sequence ID" value="OAG25723.1"/>
    <property type="molecule type" value="Genomic_DNA"/>
</dbReference>